<dbReference type="EMBL" id="HBUF01406651">
    <property type="protein sequence ID" value="CAG6738197.1"/>
    <property type="molecule type" value="Transcribed_RNA"/>
</dbReference>
<evidence type="ECO:0000256" key="3">
    <source>
        <dbReference type="ARBA" id="ARBA00022478"/>
    </source>
</evidence>
<dbReference type="GO" id="GO:0003899">
    <property type="term" value="F:DNA-directed RNA polymerase activity"/>
    <property type="evidence" value="ECO:0007669"/>
    <property type="project" value="UniProtKB-EC"/>
</dbReference>
<comment type="similarity">
    <text evidence="1 7">Belongs to the RNA polymerase beta chain family.</text>
</comment>
<dbReference type="PANTHER" id="PTHR20856">
    <property type="entry name" value="DNA-DIRECTED RNA POLYMERASE I SUBUNIT 2"/>
    <property type="match status" value="1"/>
</dbReference>
<dbReference type="InterPro" id="IPR019462">
    <property type="entry name" value="DNA-dir_RNA_pol_bsu_external_1"/>
</dbReference>
<keyword evidence="5" id="KW-0548">Nucleotidyltransferase</keyword>
<evidence type="ECO:0000313" key="10">
    <source>
        <dbReference type="EMBL" id="CAG6738199.1"/>
    </source>
</evidence>
<sequence length="149" mass="16946">MNQNNLLSEITHKRRISALGPGGLILERAGFEVRDVHSTHYGRICPIETPEGPNIGLINSLSIYSQINKYGLLETPYRLVKNGILNNKICYLSSIEEEKFIIAQANLNINKKGEFVEKLISCRHNNESGFFNKKKINYIDEAQKHGENF</sequence>
<dbReference type="GO" id="GO:0006351">
    <property type="term" value="P:DNA-templated transcription"/>
    <property type="evidence" value="ECO:0007669"/>
    <property type="project" value="InterPro"/>
</dbReference>
<dbReference type="InterPro" id="IPR015712">
    <property type="entry name" value="DNA-dir_RNA_pol_su2"/>
</dbReference>
<proteinExistence type="inferred from homology"/>
<evidence type="ECO:0000256" key="6">
    <source>
        <dbReference type="ARBA" id="ARBA00023163"/>
    </source>
</evidence>
<dbReference type="Pfam" id="PF04565">
    <property type="entry name" value="RNA_pol_Rpb2_3"/>
    <property type="match status" value="1"/>
</dbReference>
<dbReference type="GO" id="GO:0000428">
    <property type="term" value="C:DNA-directed RNA polymerase complex"/>
    <property type="evidence" value="ECO:0007669"/>
    <property type="project" value="UniProtKB-KW"/>
</dbReference>
<dbReference type="Gene3D" id="3.90.1100.10">
    <property type="match status" value="1"/>
</dbReference>
<accession>A0A8D8YZM5</accession>
<dbReference type="GO" id="GO:0032549">
    <property type="term" value="F:ribonucleoside binding"/>
    <property type="evidence" value="ECO:0007669"/>
    <property type="project" value="InterPro"/>
</dbReference>
<dbReference type="InterPro" id="IPR007645">
    <property type="entry name" value="RNA_pol_Rpb2_3"/>
</dbReference>
<evidence type="ECO:0000256" key="1">
    <source>
        <dbReference type="ARBA" id="ARBA00006835"/>
    </source>
</evidence>
<dbReference type="Pfam" id="PF10385">
    <property type="entry name" value="RNA_pol_Rpb2_45"/>
    <property type="match status" value="1"/>
</dbReference>
<keyword evidence="3 10" id="KW-0240">DNA-directed RNA polymerase</keyword>
<evidence type="ECO:0000256" key="2">
    <source>
        <dbReference type="ARBA" id="ARBA00012418"/>
    </source>
</evidence>
<evidence type="ECO:0000256" key="7">
    <source>
        <dbReference type="RuleBase" id="RU000434"/>
    </source>
</evidence>
<dbReference type="EC" id="2.7.7.6" evidence="2"/>
<dbReference type="EMBL" id="HBUF01406652">
    <property type="protein sequence ID" value="CAG6738199.1"/>
    <property type="molecule type" value="Transcribed_RNA"/>
</dbReference>
<evidence type="ECO:0000259" key="9">
    <source>
        <dbReference type="Pfam" id="PF10385"/>
    </source>
</evidence>
<keyword evidence="6" id="KW-0804">Transcription</keyword>
<reference evidence="10" key="1">
    <citation type="submission" date="2021-05" db="EMBL/GenBank/DDBJ databases">
        <authorList>
            <person name="Alioto T."/>
            <person name="Alioto T."/>
            <person name="Gomez Garrido J."/>
        </authorList>
    </citation>
    <scope>NUCLEOTIDE SEQUENCE</scope>
</reference>
<name>A0A8D8YZM5_9HEMI</name>
<protein>
    <recommendedName>
        <fullName evidence="2">DNA-directed RNA polymerase</fullName>
        <ecNumber evidence="2">2.7.7.6</ecNumber>
    </recommendedName>
</protein>
<dbReference type="GO" id="GO:0003677">
    <property type="term" value="F:DNA binding"/>
    <property type="evidence" value="ECO:0007669"/>
    <property type="project" value="InterPro"/>
</dbReference>
<feature type="domain" description="RNA polymerase Rpb2" evidence="8">
    <location>
        <begin position="1"/>
        <end position="67"/>
    </location>
</feature>
<feature type="domain" description="DNA-directed RNA polymerase beta subunit external 1" evidence="9">
    <location>
        <begin position="77"/>
        <end position="140"/>
    </location>
</feature>
<dbReference type="AlphaFoldDB" id="A0A8D8YZM5"/>
<evidence type="ECO:0000256" key="5">
    <source>
        <dbReference type="ARBA" id="ARBA00022695"/>
    </source>
</evidence>
<organism evidence="10">
    <name type="scientific">Cacopsylla melanoneura</name>
    <dbReference type="NCBI Taxonomy" id="428564"/>
    <lineage>
        <taxon>Eukaryota</taxon>
        <taxon>Metazoa</taxon>
        <taxon>Ecdysozoa</taxon>
        <taxon>Arthropoda</taxon>
        <taxon>Hexapoda</taxon>
        <taxon>Insecta</taxon>
        <taxon>Pterygota</taxon>
        <taxon>Neoptera</taxon>
        <taxon>Paraneoptera</taxon>
        <taxon>Hemiptera</taxon>
        <taxon>Sternorrhyncha</taxon>
        <taxon>Psylloidea</taxon>
        <taxon>Psyllidae</taxon>
        <taxon>Psyllinae</taxon>
        <taxon>Cacopsylla</taxon>
    </lineage>
</organism>
<evidence type="ECO:0000256" key="4">
    <source>
        <dbReference type="ARBA" id="ARBA00022679"/>
    </source>
</evidence>
<keyword evidence="4" id="KW-0808">Transferase</keyword>
<evidence type="ECO:0000259" key="8">
    <source>
        <dbReference type="Pfam" id="PF04565"/>
    </source>
</evidence>
<dbReference type="SUPFAM" id="SSF64484">
    <property type="entry name" value="beta and beta-prime subunits of DNA dependent RNA-polymerase"/>
    <property type="match status" value="1"/>
</dbReference>